<dbReference type="PANTHER" id="PTHR38123">
    <property type="entry name" value="CELL WALL SERINE-THREONINE-RICH GALACTOMANNOPROTEIN MP1 (AFU_ORTHOLOGUE AFUA_4G03240)"/>
    <property type="match status" value="1"/>
</dbReference>
<accession>A0ABP0E7Q2</accession>
<keyword evidence="1" id="KW-0732">Signal</keyword>
<sequence>MLITSLLRVAGGLACATLVAGDGATIFDALSNVHSETKELQSKVENWNGDLLGAVPIATQSEYVLSSINDATDTAKDSQPLTAKEALDIASAVTTLATSVNGTMTAIINAYDDFKHLYIASIVLSNLETQKSASSEMSNAIIEKVPTPLQAIARKLAAPVDASFDQAIDVFSSSN</sequence>
<evidence type="ECO:0000313" key="2">
    <source>
        <dbReference type="EMBL" id="CAK7275472.1"/>
    </source>
</evidence>
<feature type="signal peptide" evidence="1">
    <location>
        <begin position="1"/>
        <end position="21"/>
    </location>
</feature>
<proteinExistence type="predicted"/>
<name>A0ABP0E7Q2_9PEZI</name>
<dbReference type="PANTHER" id="PTHR38123:SF1">
    <property type="entry name" value="HYDROPHOBIC SURFACE BINDING PROTEIN"/>
    <property type="match status" value="1"/>
</dbReference>
<comment type="caution">
    <text evidence="2">The sequence shown here is derived from an EMBL/GenBank/DDBJ whole genome shotgun (WGS) entry which is preliminary data.</text>
</comment>
<evidence type="ECO:0008006" key="4">
    <source>
        <dbReference type="Google" id="ProtNLM"/>
    </source>
</evidence>
<gene>
    <name evidence="2" type="ORF">SEPCBS119000_006710</name>
</gene>
<reference evidence="2 3" key="1">
    <citation type="submission" date="2024-01" db="EMBL/GenBank/DDBJ databases">
        <authorList>
            <person name="Allen C."/>
            <person name="Tagirdzhanova G."/>
        </authorList>
    </citation>
    <scope>NUCLEOTIDE SEQUENCE [LARGE SCALE GENOMIC DNA]</scope>
    <source>
        <strain evidence="2 3">CBS 119000</strain>
    </source>
</reference>
<dbReference type="Proteomes" id="UP001642502">
    <property type="component" value="Unassembled WGS sequence"/>
</dbReference>
<dbReference type="Gene3D" id="1.20.1280.140">
    <property type="match status" value="1"/>
</dbReference>
<organism evidence="2 3">
    <name type="scientific">Sporothrix epigloea</name>
    <dbReference type="NCBI Taxonomy" id="1892477"/>
    <lineage>
        <taxon>Eukaryota</taxon>
        <taxon>Fungi</taxon>
        <taxon>Dikarya</taxon>
        <taxon>Ascomycota</taxon>
        <taxon>Pezizomycotina</taxon>
        <taxon>Sordariomycetes</taxon>
        <taxon>Sordariomycetidae</taxon>
        <taxon>Ophiostomatales</taxon>
        <taxon>Ophiostomataceae</taxon>
        <taxon>Sporothrix</taxon>
    </lineage>
</organism>
<dbReference type="EMBL" id="CAWUON010000227">
    <property type="protein sequence ID" value="CAK7275472.1"/>
    <property type="molecule type" value="Genomic_DNA"/>
</dbReference>
<dbReference type="Pfam" id="PF12296">
    <property type="entry name" value="HsbA"/>
    <property type="match status" value="1"/>
</dbReference>
<dbReference type="InterPro" id="IPR021054">
    <property type="entry name" value="Cell_wall_mannoprotein_1"/>
</dbReference>
<protein>
    <recommendedName>
        <fullName evidence="4">Antigenic cell wall galactomannoprotein</fullName>
    </recommendedName>
</protein>
<evidence type="ECO:0000256" key="1">
    <source>
        <dbReference type="SAM" id="SignalP"/>
    </source>
</evidence>
<keyword evidence="3" id="KW-1185">Reference proteome</keyword>
<feature type="chain" id="PRO_5046496693" description="Antigenic cell wall galactomannoprotein" evidence="1">
    <location>
        <begin position="22"/>
        <end position="175"/>
    </location>
</feature>
<evidence type="ECO:0000313" key="3">
    <source>
        <dbReference type="Proteomes" id="UP001642502"/>
    </source>
</evidence>